<feature type="region of interest" description="Disordered" evidence="1">
    <location>
        <begin position="38"/>
        <end position="63"/>
    </location>
</feature>
<name>F1YTE7_9PROT</name>
<accession>F1YTE7</accession>
<evidence type="ECO:0000256" key="1">
    <source>
        <dbReference type="SAM" id="MobiDB-lite"/>
    </source>
</evidence>
<dbReference type="EMBL" id="AEUP01000023">
    <property type="protein sequence ID" value="EGE48171.1"/>
    <property type="molecule type" value="Genomic_DNA"/>
</dbReference>
<protein>
    <submittedName>
        <fullName evidence="3">Uncharacterized protein</fullName>
    </submittedName>
</protein>
<comment type="caution">
    <text evidence="3">The sequence shown here is derived from an EMBL/GenBank/DDBJ whole genome shotgun (WGS) entry which is preliminary data.</text>
</comment>
<evidence type="ECO:0000256" key="2">
    <source>
        <dbReference type="SAM" id="SignalP"/>
    </source>
</evidence>
<dbReference type="Proteomes" id="UP000018454">
    <property type="component" value="Unassembled WGS sequence"/>
</dbReference>
<feature type="signal peptide" evidence="2">
    <location>
        <begin position="1"/>
        <end position="35"/>
    </location>
</feature>
<sequence length="214" mass="22754">MILCCGRSALLNHRVVLCQALTGFMFLFCVNPGHATTTGHTKTHAHTSKRTHHAAAARSPAGGAPVVLTSQPGTSLDKEARRLNAEDMAAAARHKEKPLVLIGSAPLGTGGGSMALFVQVQSASLCGSAGCSTDVYLKRGNDWDKILDSVSGPIELMSTAHGGMKDIVVDGTDRWVWKNNTYVDTIVAQDVPGLKDSIEQHQAQMRKHGKSSTR</sequence>
<evidence type="ECO:0000313" key="3">
    <source>
        <dbReference type="EMBL" id="EGE48171.1"/>
    </source>
</evidence>
<proteinExistence type="predicted"/>
<evidence type="ECO:0000313" key="4">
    <source>
        <dbReference type="Proteomes" id="UP000018454"/>
    </source>
</evidence>
<feature type="compositionally biased region" description="Basic residues" evidence="1">
    <location>
        <begin position="41"/>
        <end position="55"/>
    </location>
</feature>
<dbReference type="AlphaFoldDB" id="F1YTE7"/>
<gene>
    <name evidence="3" type="ORF">APO_1210</name>
</gene>
<feature type="chain" id="PRO_5003277218" evidence="2">
    <location>
        <begin position="36"/>
        <end position="214"/>
    </location>
</feature>
<organism evidence="3 4">
    <name type="scientific">Acetobacter pomorum DM001</name>
    <dbReference type="NCBI Taxonomy" id="945681"/>
    <lineage>
        <taxon>Bacteria</taxon>
        <taxon>Pseudomonadati</taxon>
        <taxon>Pseudomonadota</taxon>
        <taxon>Alphaproteobacteria</taxon>
        <taxon>Acetobacterales</taxon>
        <taxon>Acetobacteraceae</taxon>
        <taxon>Acetobacter</taxon>
    </lineage>
</organism>
<reference evidence="3 4" key="1">
    <citation type="journal article" date="2011" name="Science">
        <title>Drosophila microbiome modulates host developmental and metabolic homeostasis via insulin signaling.</title>
        <authorList>
            <person name="Shin S.C."/>
            <person name="Kim S.H."/>
            <person name="You H."/>
            <person name="Kim B."/>
            <person name="Kim A.C."/>
            <person name="Lee K.A."/>
            <person name="Yoon J.H."/>
            <person name="Ryu J.H."/>
            <person name="Lee W.J."/>
        </authorList>
    </citation>
    <scope>NUCLEOTIDE SEQUENCE [LARGE SCALE GENOMIC DNA]</scope>
    <source>
        <strain evidence="3 4">DM001</strain>
    </source>
</reference>
<keyword evidence="2" id="KW-0732">Signal</keyword>